<organism evidence="1">
    <name type="scientific">bioreactor metagenome</name>
    <dbReference type="NCBI Taxonomy" id="1076179"/>
    <lineage>
        <taxon>unclassified sequences</taxon>
        <taxon>metagenomes</taxon>
        <taxon>ecological metagenomes</taxon>
    </lineage>
</organism>
<proteinExistence type="predicted"/>
<evidence type="ECO:0008006" key="2">
    <source>
        <dbReference type="Google" id="ProtNLM"/>
    </source>
</evidence>
<evidence type="ECO:0000313" key="1">
    <source>
        <dbReference type="EMBL" id="MPN63756.1"/>
    </source>
</evidence>
<reference evidence="1" key="1">
    <citation type="submission" date="2019-08" db="EMBL/GenBank/DDBJ databases">
        <authorList>
            <person name="Kucharzyk K."/>
            <person name="Murdoch R.W."/>
            <person name="Higgins S."/>
            <person name="Loffler F."/>
        </authorList>
    </citation>
    <scope>NUCLEOTIDE SEQUENCE</scope>
</reference>
<protein>
    <recommendedName>
        <fullName evidence="2">Amidase enhancer</fullName>
    </recommendedName>
</protein>
<name>A0A645JK07_9ZZZZ</name>
<dbReference type="EMBL" id="VSSQ01143642">
    <property type="protein sequence ID" value="MPN63756.1"/>
    <property type="molecule type" value="Genomic_DNA"/>
</dbReference>
<gene>
    <name evidence="1" type="ORF">SDC9_211522</name>
</gene>
<accession>A0A645JK07</accession>
<comment type="caution">
    <text evidence="1">The sequence shown here is derived from an EMBL/GenBank/DDBJ whole genome shotgun (WGS) entry which is preliminary data.</text>
</comment>
<dbReference type="AlphaFoldDB" id="A0A645JK07"/>
<sequence>MLNNYDQETPDFYRWENSLTQSEIKELLLNKVGIDVGDVLDLIPVERGVSGRLIRMKIVGSKNSITIGKELEIRKALSKSHLYSSAFVVEKRMNPDRANKAPESFVLRGAGWGHGVGLCQIGAAVMSTRGYHYEEILAHYFPSAKLERIY</sequence>